<evidence type="ECO:0000313" key="3">
    <source>
        <dbReference type="EMBL" id="PRB90916.1"/>
    </source>
</evidence>
<evidence type="ECO:0000313" key="4">
    <source>
        <dbReference type="Proteomes" id="UP000238325"/>
    </source>
</evidence>
<dbReference type="Proteomes" id="UP000238534">
    <property type="component" value="Unassembled WGS sequence"/>
</dbReference>
<keyword evidence="1" id="KW-1133">Transmembrane helix</keyword>
<dbReference type="OrthoDB" id="678319at2"/>
<feature type="transmembrane region" description="Helical" evidence="1">
    <location>
        <begin position="12"/>
        <end position="30"/>
    </location>
</feature>
<keyword evidence="1" id="KW-0472">Membrane</keyword>
<keyword evidence="4" id="KW-1185">Reference proteome</keyword>
<sequence>MTEAEEKSVKIMICKLFMISLILSSIFIFSQSINEDLARYLQSADTILITSHDDLRLDIEKPGKSTTIHRDLLKNGVPNNAIIRKKTILTPDSKQELIEIIKGQKSVKAWDGAFCFEPHNTLFIYKENQWRNIELCFGCKQYGHSKDVPVNAEEFLHSDQDWLNLEEFFKKQGVQWEVPKKK</sequence>
<evidence type="ECO:0000313" key="2">
    <source>
        <dbReference type="EMBL" id="PRB85364.1"/>
    </source>
</evidence>
<dbReference type="AlphaFoldDB" id="A0A2S9CY16"/>
<proteinExistence type="predicted"/>
<dbReference type="EMBL" id="PCPH01000002">
    <property type="protein sequence ID" value="PRB90916.1"/>
    <property type="molecule type" value="Genomic_DNA"/>
</dbReference>
<dbReference type="RefSeq" id="WP_105682313.1">
    <property type="nucleotide sequence ID" value="NZ_JBBGZD010000001.1"/>
</dbReference>
<evidence type="ECO:0000313" key="5">
    <source>
        <dbReference type="Proteomes" id="UP000238534"/>
    </source>
</evidence>
<accession>A0A2S9CY16</accession>
<dbReference type="EMBL" id="PCPP01000001">
    <property type="protein sequence ID" value="PRB85364.1"/>
    <property type="molecule type" value="Genomic_DNA"/>
</dbReference>
<evidence type="ECO:0000256" key="1">
    <source>
        <dbReference type="SAM" id="Phobius"/>
    </source>
</evidence>
<protein>
    <submittedName>
        <fullName evidence="2">Uncharacterized protein</fullName>
    </submittedName>
</protein>
<keyword evidence="1" id="KW-0812">Transmembrane</keyword>
<name>A0A2S9CY16_CHRCI</name>
<organism evidence="2 5">
    <name type="scientific">Chryseobacterium culicis</name>
    <dbReference type="NCBI Taxonomy" id="680127"/>
    <lineage>
        <taxon>Bacteria</taxon>
        <taxon>Pseudomonadati</taxon>
        <taxon>Bacteroidota</taxon>
        <taxon>Flavobacteriia</taxon>
        <taxon>Flavobacteriales</taxon>
        <taxon>Weeksellaceae</taxon>
        <taxon>Chryseobacterium group</taxon>
        <taxon>Chryseobacterium</taxon>
    </lineage>
</organism>
<comment type="caution">
    <text evidence="2">The sequence shown here is derived from an EMBL/GenBank/DDBJ whole genome shotgun (WGS) entry which is preliminary data.</text>
</comment>
<dbReference type="Proteomes" id="UP000238325">
    <property type="component" value="Unassembled WGS sequence"/>
</dbReference>
<reference evidence="4 5" key="1">
    <citation type="submission" date="2017-09" db="EMBL/GenBank/DDBJ databases">
        <title>Genomic, metabolic, and phenotypic characteristics of bacterial isolates from the natural microbiome of the model nematode Caenorhabditis elegans.</title>
        <authorList>
            <person name="Zimmermann J."/>
            <person name="Obeng N."/>
            <person name="Yang W."/>
            <person name="Obeng O."/>
            <person name="Kissoyan K."/>
            <person name="Pees B."/>
            <person name="Dirksen P."/>
            <person name="Hoppner M."/>
            <person name="Franke A."/>
            <person name="Rosenstiel P."/>
            <person name="Leippe M."/>
            <person name="Dierking K."/>
            <person name="Kaleta C."/>
            <person name="Schulenburg H."/>
        </authorList>
    </citation>
    <scope>NUCLEOTIDE SEQUENCE [LARGE SCALE GENOMIC DNA]</scope>
    <source>
        <strain evidence="2 5">MYb25</strain>
        <strain evidence="3 4">MYb44</strain>
    </source>
</reference>
<gene>
    <name evidence="2" type="ORF">CQ022_03650</name>
    <name evidence="3" type="ORF">CQ033_09340</name>
</gene>